<evidence type="ECO:0000256" key="5">
    <source>
        <dbReference type="ARBA" id="ARBA00022909"/>
    </source>
</evidence>
<evidence type="ECO:0000256" key="9">
    <source>
        <dbReference type="ARBA" id="ARBA00049529"/>
    </source>
</evidence>
<proteinExistence type="inferred from homology"/>
<protein>
    <recommendedName>
        <fullName evidence="8 10">Aminodeoxychorismate lyase</fullName>
        <ecNumber evidence="8 10">4.1.3.38</ecNumber>
    </recommendedName>
</protein>
<dbReference type="GO" id="GO:0005829">
    <property type="term" value="C:cytosol"/>
    <property type="evidence" value="ECO:0007669"/>
    <property type="project" value="TreeGrafter"/>
</dbReference>
<dbReference type="GO" id="GO:0046656">
    <property type="term" value="P:folic acid biosynthetic process"/>
    <property type="evidence" value="ECO:0007669"/>
    <property type="project" value="UniProtKB-KW"/>
</dbReference>
<evidence type="ECO:0000313" key="11">
    <source>
        <dbReference type="EMBL" id="MDT0581363.1"/>
    </source>
</evidence>
<evidence type="ECO:0000256" key="6">
    <source>
        <dbReference type="ARBA" id="ARBA00023239"/>
    </source>
</evidence>
<dbReference type="EMBL" id="JAVRIE010000001">
    <property type="protein sequence ID" value="MDT0581363.1"/>
    <property type="molecule type" value="Genomic_DNA"/>
</dbReference>
<dbReference type="GO" id="GO:0008153">
    <property type="term" value="P:4-aminobenzoate biosynthetic process"/>
    <property type="evidence" value="ECO:0007669"/>
    <property type="project" value="UniProtKB-UniRule"/>
</dbReference>
<dbReference type="InterPro" id="IPR043131">
    <property type="entry name" value="BCAT-like_N"/>
</dbReference>
<keyword evidence="12" id="KW-1185">Reference proteome</keyword>
<comment type="subunit">
    <text evidence="3">Homodimer.</text>
</comment>
<gene>
    <name evidence="11" type="primary">pabC</name>
    <name evidence="11" type="ORF">RM544_02340</name>
</gene>
<comment type="caution">
    <text evidence="11">The sequence shown here is derived from an EMBL/GenBank/DDBJ whole genome shotgun (WGS) entry which is preliminary data.</text>
</comment>
<dbReference type="InterPro" id="IPR017824">
    <property type="entry name" value="Aminodeoxychorismate_lyase_IV"/>
</dbReference>
<dbReference type="Gene3D" id="3.20.10.10">
    <property type="entry name" value="D-amino Acid Aminotransferase, subunit A, domain 2"/>
    <property type="match status" value="1"/>
</dbReference>
<sequence>MTTLLNFIVNEDLAHNDRALNYGDGCFTTIRCYKGQAELLGLHAARLYNDAKRLSMFCETEGLTANDFRLLVSHGAQNNFSKTDHDYYVTKILISRGNGNRGYAPDDPSVPTIIISHHHLADTKRSPMHIGISDVSLSQQRLLAGIKHLNRLEQVLAKLHLKKQRGWDDALMLDEQKRVIELTAANVFFKVGDVWYTPELTKCGVSGVMRTCIFEYLDEQSIAYKVGDYHLSFLATASAAFCCNALSHLRIIQSLEYLENIIEFDTAESEKLSIQIDQFISLDLEEQCKENT</sequence>
<evidence type="ECO:0000313" key="12">
    <source>
        <dbReference type="Proteomes" id="UP001249020"/>
    </source>
</evidence>
<dbReference type="Gene3D" id="3.30.470.10">
    <property type="match status" value="1"/>
</dbReference>
<comment type="similarity">
    <text evidence="2">Belongs to the class-IV pyridoxal-phosphate-dependent aminotransferase family.</text>
</comment>
<dbReference type="InterPro" id="IPR050571">
    <property type="entry name" value="Class-IV_PLP-Dep_Aminotrnsfr"/>
</dbReference>
<keyword evidence="6 11" id="KW-0456">Lyase</keyword>
<dbReference type="EC" id="4.1.3.38" evidence="8 10"/>
<evidence type="ECO:0000256" key="2">
    <source>
        <dbReference type="ARBA" id="ARBA00009320"/>
    </source>
</evidence>
<keyword evidence="5" id="KW-0289">Folate biosynthesis</keyword>
<dbReference type="InterPro" id="IPR036038">
    <property type="entry name" value="Aminotransferase-like"/>
</dbReference>
<reference evidence="11 12" key="1">
    <citation type="submission" date="2023-09" db="EMBL/GenBank/DDBJ databases">
        <authorList>
            <person name="Rey-Velasco X."/>
        </authorList>
    </citation>
    <scope>NUCLEOTIDE SEQUENCE [LARGE SCALE GENOMIC DNA]</scope>
    <source>
        <strain evidence="11 12">W409</strain>
    </source>
</reference>
<dbReference type="Pfam" id="PF01063">
    <property type="entry name" value="Aminotran_4"/>
    <property type="match status" value="1"/>
</dbReference>
<dbReference type="InterPro" id="IPR001544">
    <property type="entry name" value="Aminotrans_IV"/>
</dbReference>
<name>A0AAW8QZG9_9ALTE</name>
<evidence type="ECO:0000256" key="7">
    <source>
        <dbReference type="ARBA" id="ARBA00035633"/>
    </source>
</evidence>
<dbReference type="RefSeq" id="WP_311360167.1">
    <property type="nucleotide sequence ID" value="NZ_JAVRIE010000001.1"/>
</dbReference>
<dbReference type="SUPFAM" id="SSF56752">
    <property type="entry name" value="D-aminoacid aminotransferase-like PLP-dependent enzymes"/>
    <property type="match status" value="1"/>
</dbReference>
<evidence type="ECO:0000256" key="10">
    <source>
        <dbReference type="NCBIfam" id="TIGR03461"/>
    </source>
</evidence>
<evidence type="ECO:0000256" key="1">
    <source>
        <dbReference type="ARBA" id="ARBA00001933"/>
    </source>
</evidence>
<evidence type="ECO:0000256" key="8">
    <source>
        <dbReference type="ARBA" id="ARBA00035676"/>
    </source>
</evidence>
<accession>A0AAW8QZG9</accession>
<dbReference type="InterPro" id="IPR043132">
    <property type="entry name" value="BCAT-like_C"/>
</dbReference>
<keyword evidence="4" id="KW-0663">Pyridoxal phosphate</keyword>
<dbReference type="PANTHER" id="PTHR42743:SF2">
    <property type="entry name" value="AMINODEOXYCHORISMATE LYASE"/>
    <property type="match status" value="1"/>
</dbReference>
<dbReference type="NCBIfam" id="TIGR03461">
    <property type="entry name" value="pabC_Proteo"/>
    <property type="match status" value="1"/>
</dbReference>
<dbReference type="AlphaFoldDB" id="A0AAW8QZG9"/>
<organism evidence="11 12">
    <name type="scientific">Brumicola blandensis</name>
    <dbReference type="NCBI Taxonomy" id="3075611"/>
    <lineage>
        <taxon>Bacteria</taxon>
        <taxon>Pseudomonadati</taxon>
        <taxon>Pseudomonadota</taxon>
        <taxon>Gammaproteobacteria</taxon>
        <taxon>Alteromonadales</taxon>
        <taxon>Alteromonadaceae</taxon>
        <taxon>Brumicola</taxon>
    </lineage>
</organism>
<comment type="cofactor">
    <cofactor evidence="1">
        <name>pyridoxal 5'-phosphate</name>
        <dbReference type="ChEBI" id="CHEBI:597326"/>
    </cofactor>
</comment>
<dbReference type="GO" id="GO:0030170">
    <property type="term" value="F:pyridoxal phosphate binding"/>
    <property type="evidence" value="ECO:0007669"/>
    <property type="project" value="InterPro"/>
</dbReference>
<comment type="catalytic activity">
    <reaction evidence="9">
        <text>4-amino-4-deoxychorismate = 4-aminobenzoate + pyruvate + H(+)</text>
        <dbReference type="Rhea" id="RHEA:16201"/>
        <dbReference type="ChEBI" id="CHEBI:15361"/>
        <dbReference type="ChEBI" id="CHEBI:15378"/>
        <dbReference type="ChEBI" id="CHEBI:17836"/>
        <dbReference type="ChEBI" id="CHEBI:58406"/>
        <dbReference type="EC" id="4.1.3.38"/>
    </reaction>
</comment>
<comment type="pathway">
    <text evidence="7">Cofactor biosynthesis; tetrahydrofolate biosynthesis; 4-aminobenzoate from chorismate: step 2/2.</text>
</comment>
<evidence type="ECO:0000256" key="3">
    <source>
        <dbReference type="ARBA" id="ARBA00011738"/>
    </source>
</evidence>
<evidence type="ECO:0000256" key="4">
    <source>
        <dbReference type="ARBA" id="ARBA00022898"/>
    </source>
</evidence>
<dbReference type="GO" id="GO:0008696">
    <property type="term" value="F:4-amino-4-deoxychorismate lyase activity"/>
    <property type="evidence" value="ECO:0007669"/>
    <property type="project" value="UniProtKB-UniRule"/>
</dbReference>
<dbReference type="Proteomes" id="UP001249020">
    <property type="component" value="Unassembled WGS sequence"/>
</dbReference>
<dbReference type="PANTHER" id="PTHR42743">
    <property type="entry name" value="AMINO-ACID AMINOTRANSFERASE"/>
    <property type="match status" value="1"/>
</dbReference>